<accession>A0A9P9KV02</accession>
<dbReference type="InterPro" id="IPR036770">
    <property type="entry name" value="Ankyrin_rpt-contain_sf"/>
</dbReference>
<protein>
    <recommendedName>
        <fullName evidence="4">Fungal N-terminal domain-containing protein</fullName>
    </recommendedName>
</protein>
<proteinExistence type="predicted"/>
<dbReference type="SUPFAM" id="SSF48403">
    <property type="entry name" value="Ankyrin repeat"/>
    <property type="match status" value="1"/>
</dbReference>
<dbReference type="Proteomes" id="UP000720189">
    <property type="component" value="Unassembled WGS sequence"/>
</dbReference>
<name>A0A9P9KV02_FUSRE</name>
<reference evidence="2" key="1">
    <citation type="journal article" date="2021" name="Nat. Commun.">
        <title>Genetic determinants of endophytism in the Arabidopsis root mycobiome.</title>
        <authorList>
            <person name="Mesny F."/>
            <person name="Miyauchi S."/>
            <person name="Thiergart T."/>
            <person name="Pickel B."/>
            <person name="Atanasova L."/>
            <person name="Karlsson M."/>
            <person name="Huettel B."/>
            <person name="Barry K.W."/>
            <person name="Haridas S."/>
            <person name="Chen C."/>
            <person name="Bauer D."/>
            <person name="Andreopoulos W."/>
            <person name="Pangilinan J."/>
            <person name="LaButti K."/>
            <person name="Riley R."/>
            <person name="Lipzen A."/>
            <person name="Clum A."/>
            <person name="Drula E."/>
            <person name="Henrissat B."/>
            <person name="Kohler A."/>
            <person name="Grigoriev I.V."/>
            <person name="Martin F.M."/>
            <person name="Hacquard S."/>
        </authorList>
    </citation>
    <scope>NUCLEOTIDE SEQUENCE</scope>
    <source>
        <strain evidence="2">MPI-CAGE-AT-0023</strain>
    </source>
</reference>
<keyword evidence="3" id="KW-1185">Reference proteome</keyword>
<evidence type="ECO:0000256" key="1">
    <source>
        <dbReference type="SAM" id="MobiDB-lite"/>
    </source>
</evidence>
<sequence>MAEPVGITGTAVGIVSFGLQLYTGISKYLDAVKGRDEDLQQAKQHANIFQASLKAIGEMIPKVKDDYATAKHVVEECKRSCEAELKALEALLKDLQGPLGLLDGPIAKVKGSMRKWSYPFKKNNITRLEERLESMNSFLKTTLSTLQLAILDEQDKAILKLQKTVDTIQTTTESTSRVMLQQSGALQHVNQTLTQAHQEIQLISQRASAHSDPRIDEILTHLRDTPDTRLQFAHLVAYQQDLKTLCDAVLRAQSRTTVHSFRKPNTNSVLSTSRQEFCRCTKRRDLRRNEGRFGLLFFETELEKTIHHAPECPLSQVVSSTQQKRSVIGLSIPRIARILKSAVRFSMSLTTGAGGLSLAQNIIWVATVDEKSSPSFKIVSTFVDLKMRSPPSRFVVEDFHTIAKSCMRRLELCYANRQASRSDVNEYGESVLDLFAWELSRKPWERYVEPVDDVAYIFRSLAAIKVPVIHNTTRGNSQPFLSLVAENYWLIYNMRVPETISALLTCCDNLINYNYNSVIDLPSHKLYMLKEFPEVSQNLGFNLLSIAIIRGNEQEVGCLLKNFPSYQLEVNYCGQTPIHIAIQIGNPRLALLVLEDINSEALNIADNMQNYPIDYAFAIHEQKDIEQPCDTCRLVERLLELGSVLFERSLRVGLNTPCQRTRMAIVQHIARRRRELEQLAVSKLSAAEVRDLDVCRGWILDQYATQAQYYLTARSVDIPKHLMVCERNLLTEFLKSSTSIFAYITDRETAVYAHSLGFSRKTAFLVLFHRMMWSIAYRKHLNFSPPYIYWTINDGSSEGADIAAVVPSNFVSGVVAPATWAHYLMKILGAETRRDTRRDDMRDGVFPPSVADVTMSEALGDKCQCHCSLQGCTPLMRFLEGFGLRRGYFRYSFVLESDVMSLPRILEALLPDRDIAQSWVPSAVVRYLTFSALELRHTCCDLRTNGQDSVLDPEEVDEIHEEDSAMLQRLEDLVDHFDIECDSMTDFSSFLGYVWLPKMREVCQEIESQELTEKELKQAEDCGVKWTSCESDVSWMEGDYGPEDLEGWMRRLDEIAIDPQRPMLGDPESSNSRTEAEFWL</sequence>
<dbReference type="RefSeq" id="XP_046055715.1">
    <property type="nucleotide sequence ID" value="XM_046191032.1"/>
</dbReference>
<organism evidence="2 3">
    <name type="scientific">Fusarium redolens</name>
    <dbReference type="NCBI Taxonomy" id="48865"/>
    <lineage>
        <taxon>Eukaryota</taxon>
        <taxon>Fungi</taxon>
        <taxon>Dikarya</taxon>
        <taxon>Ascomycota</taxon>
        <taxon>Pezizomycotina</taxon>
        <taxon>Sordariomycetes</taxon>
        <taxon>Hypocreomycetidae</taxon>
        <taxon>Hypocreales</taxon>
        <taxon>Nectriaceae</taxon>
        <taxon>Fusarium</taxon>
        <taxon>Fusarium redolens species complex</taxon>
    </lineage>
</organism>
<evidence type="ECO:0000313" key="3">
    <source>
        <dbReference type="Proteomes" id="UP000720189"/>
    </source>
</evidence>
<evidence type="ECO:0008006" key="4">
    <source>
        <dbReference type="Google" id="ProtNLM"/>
    </source>
</evidence>
<comment type="caution">
    <text evidence="2">The sequence shown here is derived from an EMBL/GenBank/DDBJ whole genome shotgun (WGS) entry which is preliminary data.</text>
</comment>
<dbReference type="GeneID" id="70220986"/>
<dbReference type="OrthoDB" id="1577640at2759"/>
<feature type="region of interest" description="Disordered" evidence="1">
    <location>
        <begin position="1060"/>
        <end position="1080"/>
    </location>
</feature>
<gene>
    <name evidence="2" type="ORF">BKA55DRAFT_547522</name>
</gene>
<dbReference type="EMBL" id="JAGMUX010000001">
    <property type="protein sequence ID" value="KAH7268947.1"/>
    <property type="molecule type" value="Genomic_DNA"/>
</dbReference>
<dbReference type="AlphaFoldDB" id="A0A9P9KV02"/>
<dbReference type="Gene3D" id="1.25.40.20">
    <property type="entry name" value="Ankyrin repeat-containing domain"/>
    <property type="match status" value="1"/>
</dbReference>
<evidence type="ECO:0000313" key="2">
    <source>
        <dbReference type="EMBL" id="KAH7268947.1"/>
    </source>
</evidence>